<dbReference type="InterPro" id="IPR024528">
    <property type="entry name" value="ThrE_2"/>
</dbReference>
<dbReference type="KEGG" id="tbe:Trebr_0922"/>
<dbReference type="PANTHER" id="PTHR34390">
    <property type="entry name" value="UPF0442 PROTEIN YJJB-RELATED"/>
    <property type="match status" value="1"/>
</dbReference>
<keyword evidence="4 8" id="KW-0812">Transmembrane</keyword>
<protein>
    <submittedName>
        <fullName evidence="10">Membrane spanning protein</fullName>
    </submittedName>
</protein>
<evidence type="ECO:0000256" key="7">
    <source>
        <dbReference type="ARBA" id="ARBA00034125"/>
    </source>
</evidence>
<evidence type="ECO:0000256" key="5">
    <source>
        <dbReference type="ARBA" id="ARBA00022989"/>
    </source>
</evidence>
<evidence type="ECO:0000256" key="8">
    <source>
        <dbReference type="SAM" id="Phobius"/>
    </source>
</evidence>
<evidence type="ECO:0000256" key="4">
    <source>
        <dbReference type="ARBA" id="ARBA00022692"/>
    </source>
</evidence>
<comment type="subcellular location">
    <subcellularLocation>
        <location evidence="1">Cell membrane</location>
        <topology evidence="1">Multi-pass membrane protein</topology>
    </subcellularLocation>
</comment>
<dbReference type="GO" id="GO:0005886">
    <property type="term" value="C:plasma membrane"/>
    <property type="evidence" value="ECO:0007669"/>
    <property type="project" value="UniProtKB-SubCell"/>
</dbReference>
<evidence type="ECO:0000313" key="10">
    <source>
        <dbReference type="EMBL" id="AEE16358.1"/>
    </source>
</evidence>
<dbReference type="EMBL" id="CP002696">
    <property type="protein sequence ID" value="AEE16358.1"/>
    <property type="molecule type" value="Genomic_DNA"/>
</dbReference>
<organism evidence="10 11">
    <name type="scientific">Treponema brennaborense (strain DSM 12168 / CIP 105900 / DD5/3)</name>
    <dbReference type="NCBI Taxonomy" id="906968"/>
    <lineage>
        <taxon>Bacteria</taxon>
        <taxon>Pseudomonadati</taxon>
        <taxon>Spirochaetota</taxon>
        <taxon>Spirochaetia</taxon>
        <taxon>Spirochaetales</taxon>
        <taxon>Treponemataceae</taxon>
        <taxon>Treponema</taxon>
    </lineage>
</organism>
<proteinExistence type="inferred from homology"/>
<comment type="similarity">
    <text evidence="7">Belongs to the ThrE exporter (TC 2.A.79) family.</text>
</comment>
<name>F4LJG3_TREBD</name>
<dbReference type="AlphaFoldDB" id="F4LJG3"/>
<keyword evidence="2" id="KW-1003">Cell membrane</keyword>
<dbReference type="InterPro" id="IPR050539">
    <property type="entry name" value="ThrE_Dicarb/AminoAcid_Exp"/>
</dbReference>
<evidence type="ECO:0000256" key="1">
    <source>
        <dbReference type="ARBA" id="ARBA00004651"/>
    </source>
</evidence>
<dbReference type="HOGENOM" id="CLU_117642_0_0_12"/>
<keyword evidence="5 8" id="KW-1133">Transmembrane helix</keyword>
<gene>
    <name evidence="10" type="ordered locus">Trebr_0922</name>
</gene>
<feature type="transmembrane region" description="Helical" evidence="8">
    <location>
        <begin position="113"/>
        <end position="141"/>
    </location>
</feature>
<evidence type="ECO:0000313" key="11">
    <source>
        <dbReference type="Proteomes" id="UP000006546"/>
    </source>
</evidence>
<dbReference type="RefSeq" id="WP_013758077.1">
    <property type="nucleotide sequence ID" value="NC_015500.1"/>
</dbReference>
<keyword evidence="6 8" id="KW-0472">Membrane</keyword>
<evidence type="ECO:0000256" key="2">
    <source>
        <dbReference type="ARBA" id="ARBA00022475"/>
    </source>
</evidence>
<evidence type="ECO:0000259" key="9">
    <source>
        <dbReference type="Pfam" id="PF12821"/>
    </source>
</evidence>
<keyword evidence="11" id="KW-1185">Reference proteome</keyword>
<sequence>MFFFDLLLAGIWGAGAAAGLSYCFNISRYDIVWGAVTGGLGWMVYTAVSAVAGGTGAYFWGALTAAVSAETIAIVIKNPATVYLVPGLLPLVPGGGMFQTMRAAVQGNLEEALALGLSTLTAAGAIALGVALASSAARIVASIIRQWHKRR</sequence>
<evidence type="ECO:0000256" key="6">
    <source>
        <dbReference type="ARBA" id="ARBA00023136"/>
    </source>
</evidence>
<dbReference type="PANTHER" id="PTHR34390:SF1">
    <property type="entry name" value="SUCCINATE TRANSPORTER SUBUNIT YJJB-RELATED"/>
    <property type="match status" value="1"/>
</dbReference>
<dbReference type="Pfam" id="PF12821">
    <property type="entry name" value="ThrE_2"/>
    <property type="match status" value="1"/>
</dbReference>
<dbReference type="STRING" id="906968.Trebr_0922"/>
<feature type="transmembrane region" description="Helical" evidence="8">
    <location>
        <begin position="83"/>
        <end position="101"/>
    </location>
</feature>
<evidence type="ECO:0000256" key="3">
    <source>
        <dbReference type="ARBA" id="ARBA00022519"/>
    </source>
</evidence>
<feature type="transmembrane region" description="Helical" evidence="8">
    <location>
        <begin position="31"/>
        <end position="51"/>
    </location>
</feature>
<keyword evidence="3" id="KW-0997">Cell inner membrane</keyword>
<feature type="transmembrane region" description="Helical" evidence="8">
    <location>
        <begin position="6"/>
        <end position="24"/>
    </location>
</feature>
<feature type="domain" description="Threonine/Serine exporter ThrE" evidence="9">
    <location>
        <begin position="16"/>
        <end position="135"/>
    </location>
</feature>
<dbReference type="GO" id="GO:0015744">
    <property type="term" value="P:succinate transport"/>
    <property type="evidence" value="ECO:0007669"/>
    <property type="project" value="TreeGrafter"/>
</dbReference>
<reference evidence="11" key="1">
    <citation type="submission" date="2011-04" db="EMBL/GenBank/DDBJ databases">
        <title>The complete genome of Treponema brennaborense DSM 12168.</title>
        <authorList>
            <person name="Lucas S."/>
            <person name="Han J."/>
            <person name="Lapidus A."/>
            <person name="Bruce D."/>
            <person name="Goodwin L."/>
            <person name="Pitluck S."/>
            <person name="Peters L."/>
            <person name="Kyrpides N."/>
            <person name="Mavromatis K."/>
            <person name="Ivanova N."/>
            <person name="Mikhailova N."/>
            <person name="Pagani I."/>
            <person name="Teshima H."/>
            <person name="Detter J.C."/>
            <person name="Tapia R."/>
            <person name="Han C."/>
            <person name="Land M."/>
            <person name="Hauser L."/>
            <person name="Markowitz V."/>
            <person name="Cheng J.-F."/>
            <person name="Hugenholtz P."/>
            <person name="Woyke T."/>
            <person name="Wu D."/>
            <person name="Gronow S."/>
            <person name="Wellnitz S."/>
            <person name="Brambilla E."/>
            <person name="Klenk H.-P."/>
            <person name="Eisen J.A."/>
        </authorList>
    </citation>
    <scope>NUCLEOTIDE SEQUENCE [LARGE SCALE GENOMIC DNA]</scope>
    <source>
        <strain evidence="11">DSM 12168 / CIP 105900 / DD5/3</strain>
    </source>
</reference>
<dbReference type="Proteomes" id="UP000006546">
    <property type="component" value="Chromosome"/>
</dbReference>
<dbReference type="eggNOG" id="COG3610">
    <property type="taxonomic scope" value="Bacteria"/>
</dbReference>
<accession>F4LJG3</accession>
<feature type="transmembrane region" description="Helical" evidence="8">
    <location>
        <begin position="57"/>
        <end position="76"/>
    </location>
</feature>